<organism evidence="1">
    <name type="scientific">marine sediment metagenome</name>
    <dbReference type="NCBI Taxonomy" id="412755"/>
    <lineage>
        <taxon>unclassified sequences</taxon>
        <taxon>metagenomes</taxon>
        <taxon>ecological metagenomes</taxon>
    </lineage>
</organism>
<sequence length="81" mass="8846">MNDKRRCAKLIGVLMLCAALVSGCATGRTVLVSDDSPMRVGPDCSGRVYFMESGEWKLSPDAVDLPEGWYLVPPRFVAPEN</sequence>
<gene>
    <name evidence="1" type="ORF">S01H1_03583</name>
</gene>
<evidence type="ECO:0000313" key="1">
    <source>
        <dbReference type="EMBL" id="GAF78647.1"/>
    </source>
</evidence>
<comment type="caution">
    <text evidence="1">The sequence shown here is derived from an EMBL/GenBank/DDBJ whole genome shotgun (WGS) entry which is preliminary data.</text>
</comment>
<proteinExistence type="predicted"/>
<dbReference type="EMBL" id="BARS01001942">
    <property type="protein sequence ID" value="GAF78647.1"/>
    <property type="molecule type" value="Genomic_DNA"/>
</dbReference>
<protein>
    <recommendedName>
        <fullName evidence="2">Lipoprotein</fullName>
    </recommendedName>
</protein>
<evidence type="ECO:0008006" key="2">
    <source>
        <dbReference type="Google" id="ProtNLM"/>
    </source>
</evidence>
<dbReference type="AlphaFoldDB" id="X0SRX9"/>
<reference evidence="1" key="1">
    <citation type="journal article" date="2014" name="Front. Microbiol.">
        <title>High frequency of phylogenetically diverse reductive dehalogenase-homologous genes in deep subseafloor sedimentary metagenomes.</title>
        <authorList>
            <person name="Kawai M."/>
            <person name="Futagami T."/>
            <person name="Toyoda A."/>
            <person name="Takaki Y."/>
            <person name="Nishi S."/>
            <person name="Hori S."/>
            <person name="Arai W."/>
            <person name="Tsubouchi T."/>
            <person name="Morono Y."/>
            <person name="Uchiyama I."/>
            <person name="Ito T."/>
            <person name="Fujiyama A."/>
            <person name="Inagaki F."/>
            <person name="Takami H."/>
        </authorList>
    </citation>
    <scope>NUCLEOTIDE SEQUENCE</scope>
    <source>
        <strain evidence="1">Expedition CK06-06</strain>
    </source>
</reference>
<dbReference type="PROSITE" id="PS51257">
    <property type="entry name" value="PROKAR_LIPOPROTEIN"/>
    <property type="match status" value="1"/>
</dbReference>
<accession>X0SRX9</accession>
<name>X0SRX9_9ZZZZ</name>